<evidence type="ECO:0000313" key="1">
    <source>
        <dbReference type="EMBL" id="GGG03535.1"/>
    </source>
</evidence>
<proteinExistence type="predicted"/>
<keyword evidence="2" id="KW-1185">Reference proteome</keyword>
<gene>
    <name evidence="1" type="ORF">GCM10010995_21200</name>
</gene>
<sequence>MLLTNKAIYKAIITENKYRPLIMKMLVLDYIASAYTNTSQALSDICEELHVSADIKDNANQMINNFFAMYRLQHTKTNEWCLHEATHSIKQLSYAIMKSKLEFLMMDNFDTRLFDGRKYSKHRDYLTNLNNRVLSRQEVYDEYYLRPMQTLTDINQTPLAIQQIEQFKVLYFDINTTPKLLKVTKLREALICLINLYHKHYGTEATAELTKMFSQCNSANYLIDLLNHPKESVLMIPPAEVDEDMIRKAIDTTLNIPNFSNGNYSYLHLFNKK</sequence>
<comment type="caution">
    <text evidence="1">The sequence shown here is derived from an EMBL/GenBank/DDBJ whole genome shotgun (WGS) entry which is preliminary data.</text>
</comment>
<dbReference type="EMBL" id="BMJS01000027">
    <property type="protein sequence ID" value="GGG03535.1"/>
    <property type="molecule type" value="Genomic_DNA"/>
</dbReference>
<accession>A0A8J2Z5S4</accession>
<organism evidence="1 2">
    <name type="scientific">Cysteiniphilum litorale</name>
    <dbReference type="NCBI Taxonomy" id="2056700"/>
    <lineage>
        <taxon>Bacteria</taxon>
        <taxon>Pseudomonadati</taxon>
        <taxon>Pseudomonadota</taxon>
        <taxon>Gammaproteobacteria</taxon>
        <taxon>Thiotrichales</taxon>
        <taxon>Fastidiosibacteraceae</taxon>
        <taxon>Cysteiniphilum</taxon>
    </lineage>
</organism>
<protein>
    <submittedName>
        <fullName evidence="1">Uncharacterized protein</fullName>
    </submittedName>
</protein>
<name>A0A8J2Z5S4_9GAMM</name>
<dbReference type="AlphaFoldDB" id="A0A8J2Z5S4"/>
<dbReference type="Proteomes" id="UP000636949">
    <property type="component" value="Unassembled WGS sequence"/>
</dbReference>
<evidence type="ECO:0000313" key="2">
    <source>
        <dbReference type="Proteomes" id="UP000636949"/>
    </source>
</evidence>
<reference evidence="1" key="2">
    <citation type="submission" date="2020-09" db="EMBL/GenBank/DDBJ databases">
        <authorList>
            <person name="Sun Q."/>
            <person name="Zhou Y."/>
        </authorList>
    </citation>
    <scope>NUCLEOTIDE SEQUENCE</scope>
    <source>
        <strain evidence="1">CGMCC 1.15758</strain>
    </source>
</reference>
<reference evidence="1" key="1">
    <citation type="journal article" date="2014" name="Int. J. Syst. Evol. Microbiol.">
        <title>Complete genome sequence of Corynebacterium casei LMG S-19264T (=DSM 44701T), isolated from a smear-ripened cheese.</title>
        <authorList>
            <consortium name="US DOE Joint Genome Institute (JGI-PGF)"/>
            <person name="Walter F."/>
            <person name="Albersmeier A."/>
            <person name="Kalinowski J."/>
            <person name="Ruckert C."/>
        </authorList>
    </citation>
    <scope>NUCLEOTIDE SEQUENCE</scope>
    <source>
        <strain evidence="1">CGMCC 1.15758</strain>
    </source>
</reference>